<name>A0A9R1TMX5_9HYME</name>
<proteinExistence type="inferred from homology"/>
<dbReference type="PROSITE" id="PS50135">
    <property type="entry name" value="ZF_ZZ_2"/>
    <property type="match status" value="1"/>
</dbReference>
<dbReference type="Proteomes" id="UP000694866">
    <property type="component" value="Unplaced"/>
</dbReference>
<dbReference type="Gene3D" id="3.40.850.10">
    <property type="entry name" value="Kinesin motor domain"/>
    <property type="match status" value="1"/>
</dbReference>
<feature type="compositionally biased region" description="Acidic residues" evidence="13">
    <location>
        <begin position="34"/>
        <end position="43"/>
    </location>
</feature>
<evidence type="ECO:0000259" key="15">
    <source>
        <dbReference type="PROSITE" id="PS50135"/>
    </source>
</evidence>
<reference evidence="17" key="1">
    <citation type="submission" date="2025-08" db="UniProtKB">
        <authorList>
            <consortium name="RefSeq"/>
        </authorList>
    </citation>
    <scope>IDENTIFICATION</scope>
    <source>
        <strain evidence="17">USDA-PBARC FA_bdor</strain>
        <tissue evidence="17">Whole organism</tissue>
    </source>
</reference>
<dbReference type="GO" id="GO:0003777">
    <property type="term" value="F:microtubule motor activity"/>
    <property type="evidence" value="ECO:0007669"/>
    <property type="project" value="InterPro"/>
</dbReference>
<dbReference type="GO" id="GO:0016887">
    <property type="term" value="F:ATP hydrolysis activity"/>
    <property type="evidence" value="ECO:0007669"/>
    <property type="project" value="TreeGrafter"/>
</dbReference>
<feature type="region of interest" description="Disordered" evidence="13">
    <location>
        <begin position="1110"/>
        <end position="1132"/>
    </location>
</feature>
<dbReference type="InterPro" id="IPR027640">
    <property type="entry name" value="Kinesin-like_fam"/>
</dbReference>
<dbReference type="SMART" id="SM00129">
    <property type="entry name" value="KISc"/>
    <property type="match status" value="1"/>
</dbReference>
<evidence type="ECO:0000256" key="1">
    <source>
        <dbReference type="ARBA" id="ARBA00004245"/>
    </source>
</evidence>
<dbReference type="GO" id="GO:0008270">
    <property type="term" value="F:zinc ion binding"/>
    <property type="evidence" value="ECO:0007669"/>
    <property type="project" value="UniProtKB-KW"/>
</dbReference>
<dbReference type="InterPro" id="IPR000433">
    <property type="entry name" value="Znf_ZZ"/>
</dbReference>
<evidence type="ECO:0000256" key="3">
    <source>
        <dbReference type="ARBA" id="ARBA00022723"/>
    </source>
</evidence>
<evidence type="ECO:0000259" key="14">
    <source>
        <dbReference type="PROSITE" id="PS50067"/>
    </source>
</evidence>
<feature type="binding site" evidence="11">
    <location>
        <begin position="198"/>
        <end position="205"/>
    </location>
    <ligand>
        <name>ATP</name>
        <dbReference type="ChEBI" id="CHEBI:30616"/>
    </ligand>
</feature>
<evidence type="ECO:0000256" key="8">
    <source>
        <dbReference type="ARBA" id="ARBA00023175"/>
    </source>
</evidence>
<dbReference type="GO" id="GO:0005874">
    <property type="term" value="C:microtubule"/>
    <property type="evidence" value="ECO:0007669"/>
    <property type="project" value="UniProtKB-KW"/>
</dbReference>
<gene>
    <name evidence="17" type="primary">LOC105271809</name>
</gene>
<evidence type="ECO:0000256" key="11">
    <source>
        <dbReference type="PROSITE-ProRule" id="PRU00283"/>
    </source>
</evidence>
<dbReference type="CDD" id="cd02249">
    <property type="entry name" value="ZZ"/>
    <property type="match status" value="1"/>
</dbReference>
<dbReference type="InterPro" id="IPR001752">
    <property type="entry name" value="Kinesin_motor_dom"/>
</dbReference>
<dbReference type="PRINTS" id="PR00380">
    <property type="entry name" value="KINESINHEAVY"/>
</dbReference>
<keyword evidence="7 11" id="KW-0067">ATP-binding</keyword>
<feature type="compositionally biased region" description="Basic and acidic residues" evidence="13">
    <location>
        <begin position="1366"/>
        <end position="1380"/>
    </location>
</feature>
<dbReference type="InterPro" id="IPR027417">
    <property type="entry name" value="P-loop_NTPase"/>
</dbReference>
<comment type="subcellular location">
    <subcellularLocation>
        <location evidence="1">Cytoplasm</location>
        <location evidence="1">Cytoskeleton</location>
    </subcellularLocation>
</comment>
<feature type="domain" description="ZZ-type" evidence="15">
    <location>
        <begin position="1507"/>
        <end position="1563"/>
    </location>
</feature>
<keyword evidence="16" id="KW-1185">Reference proteome</keyword>
<dbReference type="KEGG" id="fas:105271809"/>
<dbReference type="RefSeq" id="XP_011311871.1">
    <property type="nucleotide sequence ID" value="XM_011313569.1"/>
</dbReference>
<dbReference type="GO" id="GO:0005524">
    <property type="term" value="F:ATP binding"/>
    <property type="evidence" value="ECO:0007669"/>
    <property type="project" value="UniProtKB-UniRule"/>
</dbReference>
<dbReference type="OrthoDB" id="123929at2759"/>
<evidence type="ECO:0000313" key="17">
    <source>
        <dbReference type="RefSeq" id="XP_011311871.1"/>
    </source>
</evidence>
<dbReference type="PROSITE" id="PS50067">
    <property type="entry name" value="KINESIN_MOTOR_2"/>
    <property type="match status" value="1"/>
</dbReference>
<keyword evidence="4 11" id="KW-0547">Nucleotide-binding</keyword>
<keyword evidence="3" id="KW-0479">Metal-binding</keyword>
<feature type="region of interest" description="Disordered" evidence="13">
    <location>
        <begin position="58"/>
        <end position="99"/>
    </location>
</feature>
<protein>
    <submittedName>
        <fullName evidence="17">Uncharacterized protein</fullName>
    </submittedName>
</protein>
<feature type="coiled-coil region" evidence="12">
    <location>
        <begin position="577"/>
        <end position="611"/>
    </location>
</feature>
<dbReference type="GO" id="GO:0005871">
    <property type="term" value="C:kinesin complex"/>
    <property type="evidence" value="ECO:0007669"/>
    <property type="project" value="TreeGrafter"/>
</dbReference>
<dbReference type="GO" id="GO:0005634">
    <property type="term" value="C:nucleus"/>
    <property type="evidence" value="ECO:0007669"/>
    <property type="project" value="TreeGrafter"/>
</dbReference>
<dbReference type="PANTHER" id="PTHR24115">
    <property type="entry name" value="KINESIN-RELATED"/>
    <property type="match status" value="1"/>
</dbReference>
<keyword evidence="9" id="KW-0963">Cytoplasm</keyword>
<evidence type="ECO:0000256" key="7">
    <source>
        <dbReference type="ARBA" id="ARBA00022840"/>
    </source>
</evidence>
<keyword evidence="2" id="KW-0493">Microtubule</keyword>
<feature type="domain" description="Kinesin motor" evidence="14">
    <location>
        <begin position="106"/>
        <end position="483"/>
    </location>
</feature>
<organism evidence="16 17">
    <name type="scientific">Fopius arisanus</name>
    <dbReference type="NCBI Taxonomy" id="64838"/>
    <lineage>
        <taxon>Eukaryota</taxon>
        <taxon>Metazoa</taxon>
        <taxon>Ecdysozoa</taxon>
        <taxon>Arthropoda</taxon>
        <taxon>Hexapoda</taxon>
        <taxon>Insecta</taxon>
        <taxon>Pterygota</taxon>
        <taxon>Neoptera</taxon>
        <taxon>Endopterygota</taxon>
        <taxon>Hymenoptera</taxon>
        <taxon>Apocrita</taxon>
        <taxon>Ichneumonoidea</taxon>
        <taxon>Braconidae</taxon>
        <taxon>Opiinae</taxon>
        <taxon>Fopius</taxon>
    </lineage>
</organism>
<keyword evidence="8 11" id="KW-0505">Motor protein</keyword>
<keyword evidence="5 10" id="KW-0863">Zinc-finger</keyword>
<dbReference type="SUPFAM" id="SSF52540">
    <property type="entry name" value="P-loop containing nucleoside triphosphate hydrolases"/>
    <property type="match status" value="1"/>
</dbReference>
<evidence type="ECO:0000256" key="4">
    <source>
        <dbReference type="ARBA" id="ARBA00022741"/>
    </source>
</evidence>
<feature type="region of interest" description="Disordered" evidence="13">
    <location>
        <begin position="1437"/>
        <end position="1502"/>
    </location>
</feature>
<keyword evidence="9" id="KW-0206">Cytoskeleton</keyword>
<keyword evidence="12" id="KW-0175">Coiled coil</keyword>
<feature type="compositionally biased region" description="Low complexity" evidence="13">
    <location>
        <begin position="1437"/>
        <end position="1452"/>
    </location>
</feature>
<dbReference type="InterPro" id="IPR043145">
    <property type="entry name" value="Znf_ZZ_sf"/>
</dbReference>
<dbReference type="GO" id="GO:0007018">
    <property type="term" value="P:microtubule-based movement"/>
    <property type="evidence" value="ECO:0007669"/>
    <property type="project" value="InterPro"/>
</dbReference>
<dbReference type="SUPFAM" id="SSF57850">
    <property type="entry name" value="RING/U-box"/>
    <property type="match status" value="1"/>
</dbReference>
<dbReference type="Gene3D" id="3.30.60.90">
    <property type="match status" value="1"/>
</dbReference>
<dbReference type="PANTHER" id="PTHR24115:SF1008">
    <property type="entry name" value="KINESIN-LIKE PROTEIN SUBITO"/>
    <property type="match status" value="1"/>
</dbReference>
<feature type="compositionally biased region" description="Basic and acidic residues" evidence="13">
    <location>
        <begin position="1110"/>
        <end position="1124"/>
    </location>
</feature>
<dbReference type="GO" id="GO:0008017">
    <property type="term" value="F:microtubule binding"/>
    <property type="evidence" value="ECO:0007669"/>
    <property type="project" value="InterPro"/>
</dbReference>
<feature type="region of interest" description="Disordered" evidence="13">
    <location>
        <begin position="1"/>
        <end position="46"/>
    </location>
</feature>
<evidence type="ECO:0000256" key="2">
    <source>
        <dbReference type="ARBA" id="ARBA00022701"/>
    </source>
</evidence>
<dbReference type="SMART" id="SM00291">
    <property type="entry name" value="ZnF_ZZ"/>
    <property type="match status" value="1"/>
</dbReference>
<accession>A0A9R1TMX5</accession>
<dbReference type="InterPro" id="IPR036961">
    <property type="entry name" value="Kinesin_motor_dom_sf"/>
</dbReference>
<keyword evidence="6" id="KW-0862">Zinc</keyword>
<dbReference type="Pfam" id="PF00569">
    <property type="entry name" value="ZZ"/>
    <property type="match status" value="1"/>
</dbReference>
<dbReference type="GeneID" id="105271809"/>
<feature type="region of interest" description="Disordered" evidence="13">
    <location>
        <begin position="1356"/>
        <end position="1388"/>
    </location>
</feature>
<evidence type="ECO:0000256" key="5">
    <source>
        <dbReference type="ARBA" id="ARBA00022771"/>
    </source>
</evidence>
<evidence type="ECO:0000256" key="6">
    <source>
        <dbReference type="ARBA" id="ARBA00022833"/>
    </source>
</evidence>
<evidence type="ECO:0000256" key="13">
    <source>
        <dbReference type="SAM" id="MobiDB-lite"/>
    </source>
</evidence>
<evidence type="ECO:0000256" key="10">
    <source>
        <dbReference type="PROSITE-ProRule" id="PRU00228"/>
    </source>
</evidence>
<evidence type="ECO:0000256" key="9">
    <source>
        <dbReference type="ARBA" id="ARBA00023212"/>
    </source>
</evidence>
<evidence type="ECO:0000313" key="16">
    <source>
        <dbReference type="Proteomes" id="UP000694866"/>
    </source>
</evidence>
<comment type="similarity">
    <text evidence="11">Belongs to the TRAFAC class myosin-kinesin ATPase superfamily. Kinesin family.</text>
</comment>
<evidence type="ECO:0000256" key="12">
    <source>
        <dbReference type="SAM" id="Coils"/>
    </source>
</evidence>
<dbReference type="Pfam" id="PF00225">
    <property type="entry name" value="Kinesin"/>
    <property type="match status" value="1"/>
</dbReference>
<sequence length="1564" mass="174622">MKSIDHGTSEESQLECTIPLGGNLSKKETSSESADVEINDEPEFNPGVANVLRTYSKLKRKSPETSPECENKKIEQSTPEKSLEEKLPPAKRSSTFSGSCSPSAKNMKIYVRLKPLQKAVHFSGEQQERYRIIGPELFINLSDVQQDMSKMIDVVAKKFVFSEALGEEINQTEMFERVVAPQVEKFIGGTSCTVMAYGAKASGKSYTVNGTPTDPGLIQKTLDYIVSLKTVKPIPSYKPVDNSLKCLTSTERDVELNSRERPCSSSLISCTEGVDALEACENTTHAQYEVWVSFVEIRDENYFDLLSSDYLEAHSLKMEFDSEGKGFIKGLKHVFVGTALEAKEVLHSGRDNFSRWHEINKTETTKSHSIFTVALLKYCTLDDAGSVQMSKFSFGVLAAQESPELDPSLLALLNCLECTKNLHLPTPHPEPIECFHPSRLTDLFKDALTGESPFSLIVTVDPNPEVYLETHGVLHSTSHSTEILTKIRNPHPPKPSTGFGKLAERPQEIVDWEDLTPERLTLLSDAFQDEISVLELLNLRGDVEIRQKIIKRYSNIIERIENFYKRKSEADLHSEDIDALRTVSQKLRSHKQLLERELAVVMMELNEMSGESLEPHDEIGNQNPYVLLFEETIAEKETRAKNDHLITQLNETRGEYLRVLRKTRERERKIVEIERKYMALKMNRECEFIQHRNVNYCFKEQMGVLMRLEERLQKEKIWCQRFQEDCEGFKSMRKTQTEERNCEEGQDASRDIESEVFAGEDREGAPESCAGSSEEQIVPLSPQVSGPAIFTDPQAVIIPSGNSVVDSETCAVGGTEIVPVDSIPPTTTPTIPETSRLLQENAGDEEKSFLAADKQGTGVNSLENICHSLVSNNNHLFFVPTSAVCSIQDTLGNVNVNSLDETTVVSERMNIPGSATQCVAPGVEEYSIMSSDPESVGNITISSQMHKDRLPEIFEEDSDLSGEGANIADLEYQFFTPADRVLPSEVPIDKIPEAEGSLESFDPQNEIPEPIKQNTELITIAEECKQLENQPLVGLESEKTSTSASEVHFSLSTSALEINSASEEIALAESASIPHLDGQLFVPEDRALLSNKNPEFSNLESREIYEPEECSEKNDTCNHSRESLESLEIQDNTTSKLVENEQENSQMIEPSLPELESIIHQPPNISPKTGDLSPEAALYLPESLMNISKHELITFAISQSLAPPHQLLETPSTEEFPIDSITSLEQQDKTTPVIVDDEKPLEDVVNINNNKSSVSTSMIEEKSFDLLEHKATVLQSVDTSEVGVLPLSESVMPIEDKKINIPLAENSSTMNSTLFPESEASTQIKKEPIAIIEDLKEQKNYKSNLNDGPQPVVSMEEAAKSQLKATELKNIDSSDRKKSEGSPTEKNGFTLLQETVEAPAVLQNSLEVIENVKDVENNRNTLSEISQLLIDVHIETPSPSTSETPSCTSEDSLVNGGSTEMGLITTRSRTRKRSGSPLRTPLKKHAKLFPPDKPTRRSPRMRPEGKFLTVICDNCNQVIQEEYRYHCKVCLNGGFDLCEKCFKKDRHQHKVDHVLTIPKGFIRG</sequence>